<accession>A0ACC6K8C1</accession>
<keyword evidence="2" id="KW-1185">Reference proteome</keyword>
<comment type="caution">
    <text evidence="1">The sequence shown here is derived from an EMBL/GenBank/DDBJ whole genome shotgun (WGS) entry which is preliminary data.</text>
</comment>
<sequence>MGSLNSIFSAPGAFLKGLTGKNSSTTATYVIGFSTWKQYLRKYFPDRNLYFIDKNISKHEFEALWKKKITSQPSAEIFVWGFKAPDFIFNFAQKNGKKLVHIEDGFIRSIGLGAQKTPPMSLTMDTRTPYFDASKPSDLEILLNGYDFDADTELMSRAKSALEQVLKHEVSKYNNSPRLDIQALYGPKTKKRILVIGQVEDDASILLGCTVKMTNNDLVKLALKENPEAQIIYKPHPDVLSGNRPAQSDPQDVNSLCTVITKNLSLPQSFHEVDHVYTLTSLGGFEAVLRGIKVTTIGCPFYSGWGLTDDRQPNPRRTRKLSATELFAAAYILYPKYFNPEEGSASEIEAVVSTISAAMQLIPAEKHTSAVPKVAVKKAPSPTKTTKAPAKKAPVAKAIVAPAKKSAAVGAAKPVLKPAPKPAPNPAPKPAPKPAVAAVGVPEWFNAIPGEELKSALASDKPLYLYIPWIAGHGDALIEKIRYSENYNFAPLDFVKNIDDSSVRQSVLRFTRTDPALYRRMLINRLVPLRGKIKAVVFTFDWSATMRLIADVCEKLDIPRILVPHESVFVDREKYYWDITAKASVPSADLTLGWGGMQKEIFTERGYPAELFRSVGAPKFDVHANYSPSLSRKQFCNLYGLDASKEIILFASQPLDSQLDKKTAQLAQRSAIVDLAKAAELKGMQLLVRLPPNKEEILGAATRKVLGEADHIAIDEGHCYLVSPEEALYHANVVTSINSTMLFEGLLMGKYALSIKYVEFDQIWEKAGIPAAKNLADIENYLTQFSEKTFIMPEEGMKWASEMFGIGEFDGKAAHRIIKELEGIAQGEQLLPRPNAMERLLSRAPLDVVAIPSQAATLDTTQLYLKRMLKARTLISTNNKETTIQNLASVDVFFQWGITESSTKRKQRDVAKQLNRPVVYVEDGFIRSLDIGLAQEPGLSIILDDTTAYYDATKVSRLSRLLENGPELTAEQMERSRSAIDLIVKERISKYNHAPDMPMTIGTPGRKKILLVDQRYGDQSVASGLGSEEAFNQMIQDVCRNRSDCDILIKQHPDAIKGGKSSYFSNEKLAFTQYMGNVFPILFDISPFALFDIVDEVYVMTSGMGFEAMMAGKVVHCYGMPFYAGWGATIDKQALPSRTRQRTVEELFHFAYIESSIYFSPRENRTVEVEDVVKYIAEMKKQR</sequence>
<protein>
    <submittedName>
        <fullName evidence="1">Capsule polysaccharide export protein KpsC/LpsZ</fullName>
    </submittedName>
</protein>
<gene>
    <name evidence="1" type="ORF">J2W83_004334</name>
</gene>
<dbReference type="EMBL" id="JAVDTH010000033">
    <property type="protein sequence ID" value="MDR6714698.1"/>
    <property type="molecule type" value="Genomic_DNA"/>
</dbReference>
<proteinExistence type="predicted"/>
<dbReference type="Proteomes" id="UP001259587">
    <property type="component" value="Unassembled WGS sequence"/>
</dbReference>
<organism evidence="1 2">
    <name type="scientific">Pseudomonas hunanensis</name>
    <dbReference type="NCBI Taxonomy" id="1247546"/>
    <lineage>
        <taxon>Bacteria</taxon>
        <taxon>Pseudomonadati</taxon>
        <taxon>Pseudomonadota</taxon>
        <taxon>Gammaproteobacteria</taxon>
        <taxon>Pseudomonadales</taxon>
        <taxon>Pseudomonadaceae</taxon>
        <taxon>Pseudomonas</taxon>
    </lineage>
</organism>
<evidence type="ECO:0000313" key="2">
    <source>
        <dbReference type="Proteomes" id="UP001259587"/>
    </source>
</evidence>
<name>A0ACC6K8C1_9PSED</name>
<evidence type="ECO:0000313" key="1">
    <source>
        <dbReference type="EMBL" id="MDR6714698.1"/>
    </source>
</evidence>
<reference evidence="1" key="1">
    <citation type="submission" date="2023-07" db="EMBL/GenBank/DDBJ databases">
        <title>Sorghum-associated microbial communities from plants grown in Nebraska, USA.</title>
        <authorList>
            <person name="Schachtman D."/>
        </authorList>
    </citation>
    <scope>NUCLEOTIDE SEQUENCE</scope>
    <source>
        <strain evidence="1">BE56</strain>
    </source>
</reference>